<feature type="disulfide bond" evidence="19">
    <location>
        <begin position="691"/>
        <end position="706"/>
    </location>
</feature>
<dbReference type="InterPro" id="IPR000742">
    <property type="entry name" value="EGF"/>
</dbReference>
<dbReference type="CDD" id="cd00112">
    <property type="entry name" value="LDLa"/>
    <property type="match status" value="25"/>
</dbReference>
<feature type="domain" description="EGF-like" evidence="23">
    <location>
        <begin position="3943"/>
        <end position="3980"/>
    </location>
</feature>
<dbReference type="GO" id="GO:0009653">
    <property type="term" value="P:anatomical structure morphogenesis"/>
    <property type="evidence" value="ECO:0007669"/>
    <property type="project" value="UniProtKB-ARBA"/>
</dbReference>
<dbReference type="InterPro" id="IPR002172">
    <property type="entry name" value="LDrepeatLR_classA_rpt"/>
</dbReference>
<evidence type="ECO:0000313" key="33">
    <source>
        <dbReference type="RefSeq" id="XP_030745030.1"/>
    </source>
</evidence>
<dbReference type="RefSeq" id="XP_030745026.1">
    <property type="nucleotide sequence ID" value="XM_030889166.1"/>
</dbReference>
<dbReference type="GeneID" id="115874102"/>
<evidence type="ECO:0000256" key="16">
    <source>
        <dbReference type="ARBA" id="ARBA00023292"/>
    </source>
</evidence>
<feature type="domain" description="EGF-like" evidence="23">
    <location>
        <begin position="3699"/>
        <end position="3734"/>
    </location>
</feature>
<dbReference type="CDD" id="cd00110">
    <property type="entry name" value="LamG"/>
    <property type="match status" value="3"/>
</dbReference>
<feature type="disulfide bond" evidence="19">
    <location>
        <begin position="140"/>
        <end position="152"/>
    </location>
</feature>
<feature type="compositionally biased region" description="Low complexity" evidence="21">
    <location>
        <begin position="67"/>
        <end position="91"/>
    </location>
</feature>
<dbReference type="InterPro" id="IPR003598">
    <property type="entry name" value="Ig_sub2"/>
</dbReference>
<feature type="disulfide bond" evidence="19">
    <location>
        <begin position="229"/>
        <end position="247"/>
    </location>
</feature>
<feature type="disulfide bond" evidence="19">
    <location>
        <begin position="1149"/>
        <end position="1161"/>
    </location>
</feature>
<feature type="domain" description="Laminin EGF-like" evidence="24">
    <location>
        <begin position="1916"/>
        <end position="1963"/>
    </location>
</feature>
<feature type="domain" description="Ig-like" evidence="25">
    <location>
        <begin position="2694"/>
        <end position="2778"/>
    </location>
</feature>
<feature type="domain" description="Ig-like" evidence="25">
    <location>
        <begin position="968"/>
        <end position="1053"/>
    </location>
</feature>
<dbReference type="RefSeq" id="XP_030745030.1">
    <property type="nucleotide sequence ID" value="XM_030889170.1"/>
</dbReference>
<feature type="disulfide bond" evidence="19">
    <location>
        <begin position="418"/>
        <end position="436"/>
    </location>
</feature>
<dbReference type="InterPro" id="IPR000152">
    <property type="entry name" value="EGF-type_Asp/Asn_hydroxyl_site"/>
</dbReference>
<comment type="caution">
    <text evidence="17">Lacks conserved residue(s) required for the propagation of feature annotation.</text>
</comment>
<dbReference type="InterPro" id="IPR036055">
    <property type="entry name" value="LDL_receptor-like_sf"/>
</dbReference>
<dbReference type="Pfam" id="PF07679">
    <property type="entry name" value="I-set"/>
    <property type="match status" value="2"/>
</dbReference>
<dbReference type="PROSITE" id="PS51115">
    <property type="entry name" value="LAMININ_IVA"/>
    <property type="match status" value="3"/>
</dbReference>
<evidence type="ECO:0000256" key="4">
    <source>
        <dbReference type="ARBA" id="ARBA00022525"/>
    </source>
</evidence>
<dbReference type="Pfam" id="PF00052">
    <property type="entry name" value="Laminin_B"/>
    <property type="match status" value="3"/>
</dbReference>
<feature type="disulfide bond" evidence="19">
    <location>
        <begin position="551"/>
        <end position="569"/>
    </location>
</feature>
<feature type="disulfide bond" evidence="19">
    <location>
        <begin position="867"/>
        <end position="879"/>
    </location>
</feature>
<dbReference type="RefSeq" id="XP_030745031.1">
    <property type="nucleotide sequence ID" value="XM_030889171.1"/>
</dbReference>
<dbReference type="InterPro" id="IPR002049">
    <property type="entry name" value="LE_dom"/>
</dbReference>
<feature type="disulfide bond" evidence="19">
    <location>
        <begin position="874"/>
        <end position="892"/>
    </location>
</feature>
<dbReference type="GO" id="GO:0048589">
    <property type="term" value="P:developmental growth"/>
    <property type="evidence" value="ECO:0007669"/>
    <property type="project" value="UniProtKB-ARBA"/>
</dbReference>
<feature type="disulfide bond" evidence="19">
    <location>
        <begin position="791"/>
        <end position="803"/>
    </location>
</feature>
<feature type="disulfide bond" evidence="19">
    <location>
        <begin position="1087"/>
        <end position="1102"/>
    </location>
</feature>
<dbReference type="Gene3D" id="2.60.40.10">
    <property type="entry name" value="Immunoglobulins"/>
    <property type="match status" value="13"/>
</dbReference>
<feature type="domain" description="Laminin IV type A" evidence="26">
    <location>
        <begin position="1703"/>
        <end position="1882"/>
    </location>
</feature>
<evidence type="ECO:0000256" key="20">
    <source>
        <dbReference type="PROSITE-ProRule" id="PRU00460"/>
    </source>
</evidence>
<feature type="domain" description="EGF-like" evidence="23">
    <location>
        <begin position="3982"/>
        <end position="4018"/>
    </location>
</feature>
<dbReference type="SMART" id="SM00192">
    <property type="entry name" value="LDLa"/>
    <property type="match status" value="26"/>
</dbReference>
<feature type="domain" description="Ig-like" evidence="25">
    <location>
        <begin position="2982"/>
        <end position="3059"/>
    </location>
</feature>
<feature type="disulfide bond" evidence="19">
    <location>
        <begin position="886"/>
        <end position="901"/>
    </location>
</feature>
<feature type="disulfide bond" evidence="19">
    <location>
        <begin position="940"/>
        <end position="955"/>
    </location>
</feature>
<dbReference type="RefSeq" id="XP_030745029.1">
    <property type="nucleotide sequence ID" value="XM_030889169.1"/>
</dbReference>
<feature type="domain" description="Ig-like" evidence="25">
    <location>
        <begin position="2415"/>
        <end position="2505"/>
    </location>
</feature>
<feature type="disulfide bond" evidence="19">
    <location>
        <begin position="636"/>
        <end position="654"/>
    </location>
</feature>
<feature type="disulfide bond" evidence="19">
    <location>
        <begin position="277"/>
        <end position="292"/>
    </location>
</feature>
<feature type="disulfide bond" evidence="19">
    <location>
        <begin position="1125"/>
        <end position="1140"/>
    </location>
</feature>
<evidence type="ECO:0000256" key="3">
    <source>
        <dbReference type="ARBA" id="ARBA00004308"/>
    </source>
</evidence>
<evidence type="ECO:0000256" key="5">
    <source>
        <dbReference type="ARBA" id="ARBA00022530"/>
    </source>
</evidence>
<dbReference type="PANTHER" id="PTHR24270:SF62">
    <property type="entry name" value="LOW-DENSITY LIPOPROTEIN RECEPTOR-RELATED PROTEIN 2"/>
    <property type="match status" value="1"/>
</dbReference>
<dbReference type="RefSeq" id="XP_030745027.1">
    <property type="nucleotide sequence ID" value="XM_030889167.1"/>
</dbReference>
<feature type="disulfide bond" evidence="19">
    <location>
        <begin position="305"/>
        <end position="323"/>
    </location>
</feature>
<keyword evidence="14 17" id="KW-1015">Disulfide bond</keyword>
<dbReference type="SMART" id="SM00181">
    <property type="entry name" value="EGF"/>
    <property type="match status" value="11"/>
</dbReference>
<feature type="disulfide bond" evidence="17">
    <location>
        <begin position="3667"/>
        <end position="3684"/>
    </location>
</feature>
<feature type="disulfide bond" evidence="17">
    <location>
        <begin position="3703"/>
        <end position="3713"/>
    </location>
</feature>
<feature type="disulfide bond" evidence="19">
    <location>
        <begin position="1113"/>
        <end position="1131"/>
    </location>
</feature>
<dbReference type="InterPro" id="IPR050685">
    <property type="entry name" value="LDLR"/>
</dbReference>
<dbReference type="Gene3D" id="2.60.120.200">
    <property type="match status" value="3"/>
</dbReference>
<dbReference type="FunFam" id="4.10.400.10:FF:000034">
    <property type="entry name" value="Low-density lipoprotein receptor-related protein 2"/>
    <property type="match status" value="2"/>
</dbReference>
<evidence type="ECO:0000256" key="13">
    <source>
        <dbReference type="ARBA" id="ARBA00023136"/>
    </source>
</evidence>
<dbReference type="GO" id="GO:0005509">
    <property type="term" value="F:calcium ion binding"/>
    <property type="evidence" value="ECO:0007669"/>
    <property type="project" value="InterPro"/>
</dbReference>
<protein>
    <submittedName>
        <fullName evidence="28 29">Basement membrane-specific heparan sulfate proteoglycan core protein isoform X2</fullName>
    </submittedName>
</protein>
<dbReference type="InterPro" id="IPR013783">
    <property type="entry name" value="Ig-like_fold"/>
</dbReference>
<dbReference type="PROSITE" id="PS50835">
    <property type="entry name" value="IG_LIKE"/>
    <property type="match status" value="13"/>
</dbReference>
<organism evidence="27 30">
    <name type="scientific">Sitophilus oryzae</name>
    <name type="common">Rice weevil</name>
    <name type="synonym">Curculio oryzae</name>
    <dbReference type="NCBI Taxonomy" id="7048"/>
    <lineage>
        <taxon>Eukaryota</taxon>
        <taxon>Metazoa</taxon>
        <taxon>Ecdysozoa</taxon>
        <taxon>Arthropoda</taxon>
        <taxon>Hexapoda</taxon>
        <taxon>Insecta</taxon>
        <taxon>Pterygota</taxon>
        <taxon>Neoptera</taxon>
        <taxon>Endopterygota</taxon>
        <taxon>Coleoptera</taxon>
        <taxon>Polyphaga</taxon>
        <taxon>Cucujiformia</taxon>
        <taxon>Curculionidae</taxon>
        <taxon>Dryophthorinae</taxon>
        <taxon>Sitophilus</taxon>
    </lineage>
</organism>
<dbReference type="SMART" id="SM00179">
    <property type="entry name" value="EGF_CA"/>
    <property type="match status" value="3"/>
</dbReference>
<keyword evidence="8" id="KW-0732">Signal</keyword>
<feature type="disulfide bond" evidence="19">
    <location>
        <begin position="798"/>
        <end position="816"/>
    </location>
</feature>
<keyword evidence="15" id="KW-0325">Glycoprotein</keyword>
<dbReference type="InterPro" id="IPR023415">
    <property type="entry name" value="LDLR_class-A_CS"/>
</dbReference>
<feature type="disulfide bond" evidence="19">
    <location>
        <begin position="810"/>
        <end position="825"/>
    </location>
</feature>
<feature type="disulfide bond" evidence="19">
    <location>
        <begin position="258"/>
        <end position="270"/>
    </location>
</feature>
<sequence length="4218" mass="465841">MDFVVAVPDDFIFRPFEDREPYCSEDELTCRESKQCVPLSARCNYVSECNDRSDEDGCPAITTPSAPTTFEPSPTITITTTTTTTEPPVEGSGEEETGGERADDVERCADGYGSYHGDQRCDGIFDCADRSDERDCPSSCAQGEFSCDINRCIPISERCNGDRNCADGTDEQECRACQYNEFDCGNGQCIPDVYRCSGAPECSNGRDETNCPSRSHNAIGACSFDEFECSNGECIPKSKQCDREYDCSDQSDERSCPCRKDDFHCNNGFCIPPNQRCDGIRQCQDQSDEIGCKTIAHCLDYQWKCNNGQCIDRIDRCNSRPNCEDESDERNCYCSKDEFRCNNGSCIALNKRCNGEADCENQEDEENCACGTNDFKCKNGLCIPELGRCNGSQECSDGSDELGCTAITPHCGLGYWRCDDGNCIKTSKVCNGIADCIDKSDESLLYCWTFEKNPDTTHYDCGPNGFDCKNDICIHHTYRCDGYKDCPDGSDELGCNRTSVDTEQSGQCAPDEVRCRDRSCIKGKRCDRVYDCVDGTDEVDCEYCTSGEFQCRSGGCIDERLRCDGLKDCQDGSDEEGCHGVYPERCLDNEIDCGDGQCVSAHSRCNGVRDCANGRDEEGCPVTTTSRPCSPYELDCGNGQCIDIRRRCDGYRDCPNNRDEEACPTTTTPRPCSTYELDCGNGHCIDIRRRCDGYPDCPNNRDEEGCLQRKSCSNDEFDCGDGVCVDINRRCDGQRDCSTNKDEEGCPEFPPLKSCPPDKFNCGDGLCIDESFKCDGVPDCQNSTDEADCACQSDEFRCRDGQCIPQSRRCDRYSDCVDGSDESGCTGIICPNNQFKCEREDRCIPDSRLCDRNPDCSDGSDERNCPCSSDEFGCSDGQCIDNRLKCDGRPDCRDRSDEYNCVRPTPKPVTLPPDVSQRSCPPFYINCVSGDDCILRSQLCDGHVDCRDLSDENNCDTSAQGLQLKTYPNQQEIRENKYKLDREVVFQCRDEGPIRAEVEWRRANGQPLPPGSKDNHGRLEIPDIKVEHAGTYVCVARGFPPGTPGAELAVQLYVDKAPPPYIAPTVKCYLNESTCANGDCIPRNKVCDGEYDCTDGSDEIRCSLKCEPNEFKCDNKKCIHKSWVCDAQDDCGDDSDEKACRLPLPGEGCGPNQFTCRSGQCIPRSFQCDGSMSDCTDRSDEIGCIRPVISEHPIRMVRLSVGSLFQITCRAVGIPVPEIIWRLNWRHVPSTCRSTSVNGLGTLICENIQVEDQGAYTCEAISTLGSEMSSDTILEVYQQSVCRPGYFNTEARQEGECIKCFCFGHATNCRSADLFIFQFQPPFDSLKLLGARIDPYTGVVDIRDEPIYKGVEPQLIQIGSNGVKASLPYYAELNQPNVVPYFSLPENYHGNQLKSYGGYLQYNVHHSNDGRPITGPDVILTGNNYILLHQAASPPPSHRTTQVRVRFFDGDWVIKSDREPERLATREEIMMALEDVTNILIKLEYNEGLLNTSLTSITMDSAGSPDRGFGAANYVEQCSCPVGYTGTSCEYCDEGYTRHISGPWLGQCYREPPACPPGSYYDGRECQICPCPYTSPSNQFARTCHLGSDGNVVCDCQVGYIGVRCEQCAPGYVGNPLTIGDSCRPAPVSRCDPVGTLGQDADGRCLCKAYTTGLYCNKCKEKSFYLSAQNQFGCIACFCMGVTQECSSSHWYRDTIHSVLTTNTVADFKLTDINKLKDITEGITLNRNTQEISYASFSQPDVYYWSLPSKYLGDKVTSYGGYLTYTIRNTPVPGGASSRNNAPDVELVSDNHINLLHYSSNKSQSTNAPQTFVVPLLEQYWQRNDGLKTDREHLLMALADVQAIYIKATYFTNTQEAALISVSLDTATEQNTGLSRAWEVEQCQCPVGYTGLSCEDCAFGYTRSEEGIYLELCMPCECNGFSNECDSETGICRNCRDNTDGDSCEQCLPGYSGDPTRGQPCRYIGPVEPCNCDPRGTTYAGCVNGACQCKSNVEGRNCDRCKNGTFGLSEENIEGCEFCFCSGESSECTESRSYIEQIPVQIVENHGFILTDQYFRKRIESDFKTSLALNEIGYNFPPSQRDTLYWSLPSTFTGNQIKSYGGKLEYMQRYIDLPDAKYTRDKDIIIKGNNIVISWTNPNELKPEKLNSISARLHPRANWYRLDQNKESRPASREDILTVLANIESILIRATLSTDTSSTFLSDISLDTAVDVYNGKQRAINIEICRCPQGYRGTSCESCSVGYYKDLSYSSTNPLGTCRRCPCNSREESCQYAGAQGVICNCLPGFYGRTCESISPGPIIDIGIEITPPRVVAPVGFQQEITCRYRTKNVIRNYDFLVRNLNTSYETRLTNTVRFKGGAQASFYSVVGCTEQTYQCVIVTKEGYKIGAVNVVVKPAELIPIDPGSSGTVRPPEPPTIDVVISGHRLEIYEIGSSVRLNCSAVSRLSPKGPVRVSWTKDSGELPYHAIDDGRGILYIRNLAVSDSGRYTCQADDGYSIVAQSISITVGDVRAEAPIIALSAPFIQVSEGQLIEVRCAATGNPLPEYSLSRIDRQPINPAHQFDLGVFRILQARTTDAGHYQCTATNRAGQDSKSFEIQVTAGSVLRVEITPEYYEGKTGDNVVLRCIADRARSISWSKEFGSFPYTSRDEGGLLTFSNIQPEDSGVYICTATSYDGTRGTQTVTVNIARESGSYPTARLSQDRFNLRQGDSAQIVCEVTGYPTPTVKWSRAHGALSPNFEQIGNTLHIRNAHIEDRGLYLCVADNGKGVDQAVATVEVTRFETPLISLYPEGSLTVTAGNTAQLQCRATQGYPSPTITWSRVNNIPFNPNVEVMSGGNLKIVGISRAEAGDYLCTATNEAGTAKATATISVISLPELYVTPGDSVITKAVNEYLRLECRGIGVPDPQVFWNKAEYGYSRPAYVQGATGNVAVQEFSRIRLEDSGTYICAGVNDAGRSETRVQLNVLPERGDNPGRYYPGGDSPSQTEEFTAIAGARAQLHCKVTASDNVQHQVDWIRSNNGSLPESSYITDGTLYIDNVQPSAAGDYECVVYALPSRNIRYRIFSRLNVISPPRISLYPAKQVVEPGDNAYIQCSATGDQPIDIQWYPVNRTMPASVYTRDGYIRFSNIHQDDAGKYRCAARNSAGEADSVAEVVVAFQSDRVLNPVIEAENHLVTSTSGSTVTLRCKAGSEQARVQWRRDGAPIPPNSEISGSNLVLYDLSRDYEGRYYCDKITENGVGSDFIDLRVVIHHKECLPGWWRCGNGNCISPQLICDGTDDCHDNSDESSCQVARTSRGPPLTKSLPSNTPALHISPSQTEYDAGETVDLNCQSNEPGVIPTWSKLSGGLAENVQNRAGRLRINNVRADNEGVYRCEATGQRGTYYKDLTLYIRDNESRDEIPIKVQRAKRTASVLLVCDTDLEEPVSYYWSKQGGTLPHYVDEYNKQIQLNSIGAIDAGTYICSATSQSRTIDTPIILVVTGIIPYFTQAPNSYISLPTLPEAYLQFSFDISFKPENDHGLIVYNGNREKDKDGDFISLALDNSYPEFKFNLGPGTTTTTVRASEPITKREWHTIKVVRNRKRVILFVDGKGPYIGENDGKYFGLDLSGSLYLGGVPDYNIISEETMMDRGFVGCISKFKIGYTYQDILQEALNSTGLTNCETCTESRCENQGACQEALTTEGYTCICPAGFSGPTCNKRKGEACSPYSCGVGRCVDTENGFECQCPLGRGGKYCEKTIQVMEPAFSNNAYIAYPPLKPLRRTKIEMKIKPRDTNDGVLLYAAETNEGHGDFISLSIKDRHLEFRFDNGQGPYIIRSDHEIVPNQWSAVLAIKSLLDGRIVVDGRPSAPTKVTGNYKALTLLTPVYIGGFDKYNVKLNKGVKVDGGFNGCISDINISGLDDAMLKNITDSSNVEDCAGDDDIDNNIYSPQYAHENQYKPLSYDSKKTGCSDNPCRNNAPCIPLSPVDYKCSCPAGFTGKTCEVPVDLCENRPCQHRGVCRSNSTGFTCDCPLGYSGHTCEQRTELRNDANFNGNGFLEFSKSLLSHIDNEPETIALEFSTNKSEGLLFWHGQYPHQDGRDQDYISLAVVNGYLEYSYDLGEGPAIIRVSQIRVDDGQRHSVILKRHGRSGSIDVDHLYTEEGESEGYTSHLSTNGNIYLGGAPNISLLTGNRFSKGFDGCIHGFEIQQSKTIDLGVKAINGLNVKPCSSFSDIDNNIWND</sequence>
<dbReference type="RefSeq" id="XP_030745025.1">
    <property type="nucleotide sequence ID" value="XM_030889165.1"/>
</dbReference>
<evidence type="ECO:0000259" key="26">
    <source>
        <dbReference type="PROSITE" id="PS51115"/>
    </source>
</evidence>
<evidence type="ECO:0000256" key="11">
    <source>
        <dbReference type="ARBA" id="ARBA00022869"/>
    </source>
</evidence>
<dbReference type="SUPFAM" id="SSF57424">
    <property type="entry name" value="LDL receptor-like module"/>
    <property type="match status" value="25"/>
</dbReference>
<feature type="disulfide bond" evidence="19">
    <location>
        <begin position="177"/>
        <end position="189"/>
    </location>
</feature>
<dbReference type="SMART" id="SM00282">
    <property type="entry name" value="LamG"/>
    <property type="match status" value="3"/>
</dbReference>
<feature type="disulfide bond" evidence="19">
    <location>
        <begin position="265"/>
        <end position="283"/>
    </location>
</feature>
<evidence type="ECO:0000256" key="8">
    <source>
        <dbReference type="ARBA" id="ARBA00022729"/>
    </source>
</evidence>
<dbReference type="Pfam" id="PF24973">
    <property type="entry name" value="EGF_LMN_ATRN"/>
    <property type="match status" value="1"/>
</dbReference>
<feature type="domain" description="Ig-like" evidence="25">
    <location>
        <begin position="3165"/>
        <end position="3230"/>
    </location>
</feature>
<dbReference type="Pfam" id="PF02210">
    <property type="entry name" value="Laminin_G_2"/>
    <property type="match status" value="2"/>
</dbReference>
<feature type="domain" description="Ig-like" evidence="25">
    <location>
        <begin position="3072"/>
        <end position="3154"/>
    </location>
</feature>
<keyword evidence="27" id="KW-1185">Reference proteome</keyword>
<feature type="disulfide bond" evidence="19">
    <location>
        <begin position="762"/>
        <end position="780"/>
    </location>
</feature>
<feature type="disulfide bond" evidence="19">
    <location>
        <begin position="526"/>
        <end position="541"/>
    </location>
</feature>
<dbReference type="PROSITE" id="PS01209">
    <property type="entry name" value="LDLRA_1"/>
    <property type="match status" value="8"/>
</dbReference>
<feature type="disulfide bond" evidence="19">
    <location>
        <begin position="712"/>
        <end position="724"/>
    </location>
</feature>
<feature type="disulfide bond" evidence="20">
    <location>
        <begin position="1935"/>
        <end position="1944"/>
    </location>
</feature>
<dbReference type="Gene3D" id="2.10.25.10">
    <property type="entry name" value="Laminin"/>
    <property type="match status" value="8"/>
</dbReference>
<feature type="disulfide bond" evidence="19">
    <location>
        <begin position="159"/>
        <end position="174"/>
    </location>
</feature>
<dbReference type="Pfam" id="PF00054">
    <property type="entry name" value="Laminin_G_1"/>
    <property type="match status" value="1"/>
</dbReference>
<feature type="disulfide bond" evidence="19">
    <location>
        <begin position="334"/>
        <end position="346"/>
    </location>
</feature>
<feature type="domain" description="Ig-like" evidence="25">
    <location>
        <begin position="3411"/>
        <end position="3471"/>
    </location>
</feature>
<dbReference type="CDD" id="cd00054">
    <property type="entry name" value="EGF_CA"/>
    <property type="match status" value="3"/>
</dbReference>
<evidence type="ECO:0000256" key="10">
    <source>
        <dbReference type="ARBA" id="ARBA00022837"/>
    </source>
</evidence>
<feature type="domain" description="Laminin IV type A" evidence="26">
    <location>
        <begin position="1326"/>
        <end position="1517"/>
    </location>
</feature>
<dbReference type="SUPFAM" id="SSF48726">
    <property type="entry name" value="Immunoglobulin"/>
    <property type="match status" value="13"/>
</dbReference>
<keyword evidence="12" id="KW-1133">Transmembrane helix</keyword>
<evidence type="ECO:0000313" key="34">
    <source>
        <dbReference type="RefSeq" id="XP_030745031.1"/>
    </source>
</evidence>
<dbReference type="PROSITE" id="PS50025">
    <property type="entry name" value="LAM_G_DOMAIN"/>
    <property type="match status" value="3"/>
</dbReference>
<keyword evidence="16 20" id="KW-0424">Laminin EGF-like domain</keyword>
<keyword evidence="10" id="KW-0106">Calcium</keyword>
<evidence type="ECO:0000256" key="21">
    <source>
        <dbReference type="SAM" id="MobiDB-lite"/>
    </source>
</evidence>
<dbReference type="CDD" id="cd00055">
    <property type="entry name" value="EGF_Lam"/>
    <property type="match status" value="3"/>
</dbReference>
<feature type="disulfide bond" evidence="19">
    <location>
        <begin position="672"/>
        <end position="684"/>
    </location>
</feature>
<dbReference type="FunFam" id="2.10.25.10:FF:000033">
    <property type="entry name" value="Laminin subunit alpha 2"/>
    <property type="match status" value="1"/>
</dbReference>
<dbReference type="SMART" id="SM00409">
    <property type="entry name" value="IG"/>
    <property type="match status" value="14"/>
</dbReference>
<dbReference type="InterPro" id="IPR013320">
    <property type="entry name" value="ConA-like_dom_sf"/>
</dbReference>
<feature type="disulfide bond" evidence="19">
    <location>
        <begin position="586"/>
        <end position="598"/>
    </location>
</feature>
<evidence type="ECO:0000256" key="19">
    <source>
        <dbReference type="PROSITE-ProRule" id="PRU00124"/>
    </source>
</evidence>
<feature type="disulfide bond" evidence="17">
    <location>
        <begin position="4008"/>
        <end position="4017"/>
    </location>
</feature>
<feature type="region of interest" description="Disordered" evidence="21">
    <location>
        <begin position="63"/>
        <end position="101"/>
    </location>
</feature>
<feature type="domain" description="Laminin G" evidence="22">
    <location>
        <begin position="3739"/>
        <end position="3914"/>
    </location>
</feature>
<feature type="disulfide bond" evidence="19">
    <location>
        <begin position="774"/>
        <end position="789"/>
    </location>
</feature>
<dbReference type="FunFam" id="2.10.25.10:FF:000508">
    <property type="entry name" value="Eyes shut homolog"/>
    <property type="match status" value="1"/>
</dbReference>
<feature type="disulfide bond" evidence="19">
    <location>
        <begin position="480"/>
        <end position="495"/>
    </location>
</feature>
<feature type="disulfide bond" evidence="19">
    <location>
        <begin position="563"/>
        <end position="578"/>
    </location>
</feature>
<evidence type="ECO:0000256" key="2">
    <source>
        <dbReference type="ARBA" id="ARBA00004302"/>
    </source>
</evidence>
<feature type="disulfide bond" evidence="20">
    <location>
        <begin position="1989"/>
        <end position="1998"/>
    </location>
</feature>
<feature type="disulfide bond" evidence="19">
    <location>
        <begin position="43"/>
        <end position="58"/>
    </location>
</feature>
<dbReference type="OrthoDB" id="10055367at2759"/>
<dbReference type="InterPro" id="IPR001791">
    <property type="entry name" value="Laminin_G"/>
</dbReference>
<keyword evidence="13" id="KW-0472">Membrane</keyword>
<dbReference type="SUPFAM" id="SSF49899">
    <property type="entry name" value="Concanavalin A-like lectins/glucanases"/>
    <property type="match status" value="3"/>
</dbReference>
<feature type="disulfide bond" evidence="20">
    <location>
        <begin position="1596"/>
        <end position="1605"/>
    </location>
</feature>
<feature type="disulfide bond" evidence="19">
    <location>
        <begin position="353"/>
        <end position="368"/>
    </location>
</feature>
<feature type="disulfide bond" evidence="19">
    <location>
        <begin position="629"/>
        <end position="641"/>
    </location>
</feature>
<feature type="disulfide bond" evidence="19">
    <location>
        <begin position="1075"/>
        <end position="1093"/>
    </location>
</feature>
<feature type="disulfide bond" evidence="20">
    <location>
        <begin position="1947"/>
        <end position="1961"/>
    </location>
</feature>
<dbReference type="CDD" id="cd00096">
    <property type="entry name" value="Ig"/>
    <property type="match status" value="2"/>
</dbReference>
<evidence type="ECO:0000256" key="9">
    <source>
        <dbReference type="ARBA" id="ARBA00022737"/>
    </source>
</evidence>
<dbReference type="SUPFAM" id="SSF57196">
    <property type="entry name" value="EGF/Laminin"/>
    <property type="match status" value="4"/>
</dbReference>
<dbReference type="Pfam" id="PF00057">
    <property type="entry name" value="Ldl_recept_a"/>
    <property type="match status" value="25"/>
</dbReference>
<accession>A0A6J2X1L6</accession>
<feature type="disulfide bond" evidence="19">
    <location>
        <begin position="147"/>
        <end position="165"/>
    </location>
</feature>
<feature type="disulfide bond" evidence="19">
    <location>
        <begin position="3261"/>
        <end position="3279"/>
    </location>
</feature>
<feature type="disulfide bond" evidence="19">
    <location>
        <begin position="317"/>
        <end position="332"/>
    </location>
</feature>
<feature type="disulfide bond" evidence="19">
    <location>
        <begin position="468"/>
        <end position="486"/>
    </location>
</feature>
<dbReference type="RefSeq" id="XP_030745028.1">
    <property type="nucleotide sequence ID" value="XM_030889168.1"/>
</dbReference>
<feature type="domain" description="Ig-like" evidence="25">
    <location>
        <begin position="2604"/>
        <end position="2685"/>
    </location>
</feature>
<feature type="disulfide bond" evidence="19">
    <location>
        <begin position="370"/>
        <end position="382"/>
    </location>
</feature>
<evidence type="ECO:0000313" key="31">
    <source>
        <dbReference type="RefSeq" id="XP_030745028.1"/>
    </source>
</evidence>
<feature type="domain" description="Laminin G" evidence="22">
    <location>
        <begin position="4024"/>
        <end position="4205"/>
    </location>
</feature>
<feature type="disulfide bond" evidence="19">
    <location>
        <begin position="719"/>
        <end position="737"/>
    </location>
</feature>
<comment type="subcellular location">
    <subcellularLocation>
        <location evidence="3">Endomembrane system</location>
    </subcellularLocation>
    <subcellularLocation>
        <location evidence="1">Membrane</location>
        <topology evidence="1">Single-pass membrane protein</topology>
    </subcellularLocation>
    <subcellularLocation>
        <location evidence="2">Secreted</location>
        <location evidence="2">Extracellular space</location>
        <location evidence="2">Extracellular matrix</location>
        <location evidence="2">Basement membrane</location>
    </subcellularLocation>
</comment>
<feature type="disulfide bond" evidence="19">
    <location>
        <begin position="3254"/>
        <end position="3266"/>
    </location>
</feature>
<evidence type="ECO:0000313" key="32">
    <source>
        <dbReference type="RefSeq" id="XP_030745029.1"/>
    </source>
</evidence>
<evidence type="ECO:0000256" key="15">
    <source>
        <dbReference type="ARBA" id="ARBA00023180"/>
    </source>
</evidence>
<dbReference type="InterPro" id="IPR007110">
    <property type="entry name" value="Ig-like_dom"/>
</dbReference>
<feature type="domain" description="Laminin IV type A" evidence="26">
    <location>
        <begin position="2043"/>
        <end position="2224"/>
    </location>
</feature>
<dbReference type="PROSITE" id="PS01248">
    <property type="entry name" value="EGF_LAM_1"/>
    <property type="match status" value="4"/>
</dbReference>
<evidence type="ECO:0000259" key="22">
    <source>
        <dbReference type="PROSITE" id="PS50025"/>
    </source>
</evidence>
<dbReference type="GO" id="GO:0030154">
    <property type="term" value="P:cell differentiation"/>
    <property type="evidence" value="ECO:0007669"/>
    <property type="project" value="UniProtKB-ARBA"/>
</dbReference>
<evidence type="ECO:0000313" key="29">
    <source>
        <dbReference type="RefSeq" id="XP_030745026.1"/>
    </source>
</evidence>
<evidence type="ECO:0000256" key="18">
    <source>
        <dbReference type="PROSITE-ProRule" id="PRU00122"/>
    </source>
</evidence>
<dbReference type="InterPro" id="IPR000034">
    <property type="entry name" value="Laminin_IV"/>
</dbReference>
<feature type="disulfide bond" evidence="19">
    <location>
        <begin position="850"/>
        <end position="865"/>
    </location>
</feature>
<dbReference type="GO" id="GO:0012505">
    <property type="term" value="C:endomembrane system"/>
    <property type="evidence" value="ECO:0007669"/>
    <property type="project" value="UniProtKB-SubCell"/>
</dbReference>
<dbReference type="CTD" id="45320"/>
<keyword evidence="11" id="KW-0084">Basement membrane</keyword>
<dbReference type="FunFam" id="2.10.25.10:FF:000090">
    <property type="entry name" value="laminin subunit alpha"/>
    <property type="match status" value="1"/>
</dbReference>
<feature type="disulfide bond" evidence="19">
    <location>
        <begin position="648"/>
        <end position="663"/>
    </location>
</feature>
<feature type="disulfide bond" evidence="19">
    <location>
        <begin position="196"/>
        <end position="211"/>
    </location>
</feature>
<feature type="disulfide bond" evidence="19">
    <location>
        <begin position="241"/>
        <end position="256"/>
    </location>
</feature>
<dbReference type="PROSITE" id="PS00010">
    <property type="entry name" value="ASX_HYDROXYL"/>
    <property type="match status" value="1"/>
</dbReference>
<feature type="disulfide bond" evidence="19">
    <location>
        <begin position="341"/>
        <end position="359"/>
    </location>
</feature>
<feature type="disulfide bond" evidence="19">
    <location>
        <begin position="605"/>
        <end position="620"/>
    </location>
</feature>
<dbReference type="Pfam" id="PF13927">
    <property type="entry name" value="Ig_3"/>
    <property type="match status" value="7"/>
</dbReference>
<dbReference type="InterPro" id="IPR003599">
    <property type="entry name" value="Ig_sub"/>
</dbReference>
<keyword evidence="7" id="KW-0812">Transmembrane</keyword>
<feature type="disulfide bond" evidence="19">
    <location>
        <begin position="731"/>
        <end position="746"/>
    </location>
</feature>
<dbReference type="SMART" id="SM00281">
    <property type="entry name" value="LamB"/>
    <property type="match status" value="3"/>
</dbReference>
<dbReference type="PROSITE" id="PS50027">
    <property type="entry name" value="EGF_LAM_2"/>
    <property type="match status" value="3"/>
</dbReference>
<dbReference type="GO" id="GO:0005886">
    <property type="term" value="C:plasma membrane"/>
    <property type="evidence" value="ECO:0007669"/>
    <property type="project" value="TreeGrafter"/>
</dbReference>
<feature type="disulfide bond" evidence="19">
    <location>
        <begin position="508"/>
        <end position="520"/>
    </location>
</feature>
<proteinExistence type="predicted"/>
<dbReference type="InterPro" id="IPR036179">
    <property type="entry name" value="Ig-like_dom_sf"/>
</dbReference>
<dbReference type="Gene3D" id="2.170.300.10">
    <property type="entry name" value="Tie2 ligand-binding domain superfamily"/>
    <property type="match status" value="1"/>
</dbReference>
<dbReference type="PROSITE" id="PS00022">
    <property type="entry name" value="EGF_1"/>
    <property type="match status" value="8"/>
</dbReference>
<gene>
    <name evidence="28 29 30 31 32 33 34" type="primary">LOC115874102</name>
</gene>
<dbReference type="InterPro" id="IPR001881">
    <property type="entry name" value="EGF-like_Ca-bd_dom"/>
</dbReference>
<evidence type="ECO:0000259" key="24">
    <source>
        <dbReference type="PROSITE" id="PS50027"/>
    </source>
</evidence>
<feature type="disulfide bond" evidence="19">
    <location>
        <begin position="184"/>
        <end position="202"/>
    </location>
</feature>
<feature type="disulfide bond" evidence="19">
    <location>
        <begin position="389"/>
        <end position="404"/>
    </location>
</feature>
<feature type="domain" description="Laminin G" evidence="22">
    <location>
        <begin position="3482"/>
        <end position="3662"/>
    </location>
</feature>
<evidence type="ECO:0000256" key="7">
    <source>
        <dbReference type="ARBA" id="ARBA00022692"/>
    </source>
</evidence>
<dbReference type="Gene3D" id="4.10.400.10">
    <property type="entry name" value="Low-density Lipoprotein Receptor"/>
    <property type="match status" value="26"/>
</dbReference>
<evidence type="ECO:0000313" key="28">
    <source>
        <dbReference type="RefSeq" id="XP_030745025.1"/>
    </source>
</evidence>
<feature type="disulfide bond" evidence="19">
    <location>
        <begin position="222"/>
        <end position="234"/>
    </location>
</feature>
<evidence type="ECO:0000259" key="25">
    <source>
        <dbReference type="PROSITE" id="PS50835"/>
    </source>
</evidence>
<feature type="disulfide bond" evidence="19">
    <location>
        <begin position="377"/>
        <end position="395"/>
    </location>
</feature>
<dbReference type="Proteomes" id="UP000504635">
    <property type="component" value="Unplaced"/>
</dbReference>
<keyword evidence="4" id="KW-0964">Secreted</keyword>
<keyword evidence="9" id="KW-0677">Repeat</keyword>
<feature type="disulfide bond" evidence="19">
    <location>
        <begin position="1068"/>
        <end position="1080"/>
    </location>
</feature>
<feature type="domain" description="Ig-like" evidence="25">
    <location>
        <begin position="3308"/>
        <end position="3387"/>
    </location>
</feature>
<dbReference type="PROSITE" id="PS50068">
    <property type="entry name" value="LDLRA_2"/>
    <property type="match status" value="25"/>
</dbReference>
<dbReference type="GO" id="GO:0005604">
    <property type="term" value="C:basement membrane"/>
    <property type="evidence" value="ECO:0007669"/>
    <property type="project" value="UniProtKB-SubCell"/>
</dbReference>
<dbReference type="SMART" id="SM00180">
    <property type="entry name" value="EGF_Lam"/>
    <property type="match status" value="6"/>
</dbReference>
<dbReference type="GO" id="GO:0048731">
    <property type="term" value="P:system development"/>
    <property type="evidence" value="ECO:0007669"/>
    <property type="project" value="UniProtKB-ARBA"/>
</dbReference>
<dbReference type="InterPro" id="IPR013098">
    <property type="entry name" value="Ig_I-set"/>
</dbReference>
<feature type="disulfide bond" evidence="19">
    <location>
        <begin position="544"/>
        <end position="556"/>
    </location>
</feature>
<feature type="disulfide bond" evidence="19">
    <location>
        <begin position="461"/>
        <end position="473"/>
    </location>
</feature>
<feature type="disulfide bond" evidence="17">
    <location>
        <begin position="3970"/>
        <end position="3979"/>
    </location>
</feature>
<keyword evidence="5" id="KW-0272">Extracellular matrix</keyword>
<feature type="disulfide bond" evidence="19">
    <location>
        <begin position="593"/>
        <end position="611"/>
    </location>
</feature>
<keyword evidence="6 17" id="KW-0245">EGF-like domain</keyword>
<evidence type="ECO:0000256" key="12">
    <source>
        <dbReference type="ARBA" id="ARBA00022989"/>
    </source>
</evidence>
<feature type="domain" description="Ig-like" evidence="25">
    <location>
        <begin position="2783"/>
        <end position="2869"/>
    </location>
</feature>
<feature type="disulfide bond" evidence="19">
    <location>
        <begin position="298"/>
        <end position="310"/>
    </location>
</feature>
<dbReference type="Pfam" id="PF00053">
    <property type="entry name" value="EGF_laminin"/>
    <property type="match status" value="5"/>
</dbReference>
<feature type="domain" description="EGF-like" evidence="23">
    <location>
        <begin position="3658"/>
        <end position="3696"/>
    </location>
</feature>
<evidence type="ECO:0000256" key="6">
    <source>
        <dbReference type="ARBA" id="ARBA00022536"/>
    </source>
</evidence>
<evidence type="ECO:0000256" key="17">
    <source>
        <dbReference type="PROSITE-ProRule" id="PRU00076"/>
    </source>
</evidence>
<feature type="domain" description="Laminin EGF-like" evidence="24">
    <location>
        <begin position="1970"/>
        <end position="2018"/>
    </location>
</feature>
<evidence type="ECO:0000256" key="1">
    <source>
        <dbReference type="ARBA" id="ARBA00004167"/>
    </source>
</evidence>
<feature type="domain" description="Ig-like" evidence="25">
    <location>
        <begin position="1187"/>
        <end position="1274"/>
    </location>
</feature>
<dbReference type="FunFam" id="2.10.25.10:FF:000106">
    <property type="entry name" value="Heparan sulfate proteoglycan 2"/>
    <property type="match status" value="1"/>
</dbReference>
<feature type="disulfide bond" evidence="20">
    <location>
        <begin position="1970"/>
        <end position="1982"/>
    </location>
</feature>
<dbReference type="GO" id="GO:0016192">
    <property type="term" value="P:vesicle-mediated transport"/>
    <property type="evidence" value="ECO:0007669"/>
    <property type="project" value="UniProtKB-ARBA"/>
</dbReference>
<feature type="domain" description="Ig-like" evidence="25">
    <location>
        <begin position="2514"/>
        <end position="2599"/>
    </location>
</feature>
<feature type="disulfide bond" evidence="19">
    <location>
        <begin position="1106"/>
        <end position="1118"/>
    </location>
</feature>
<reference evidence="28 29" key="1">
    <citation type="submission" date="2025-04" db="UniProtKB">
        <authorList>
            <consortium name="RefSeq"/>
        </authorList>
    </citation>
    <scope>IDENTIFICATION</scope>
    <source>
        <tissue evidence="28 29">Gonads</tissue>
    </source>
</reference>
<dbReference type="InterPro" id="IPR056863">
    <property type="entry name" value="LMN_ATRN_NET-like_EGF"/>
</dbReference>
<dbReference type="PANTHER" id="PTHR24270">
    <property type="entry name" value="LOW-DENSITY LIPOPROTEIN RECEPTOR-RELATED"/>
    <property type="match status" value="1"/>
</dbReference>
<feature type="disulfide bond" evidence="17">
    <location>
        <begin position="3724"/>
        <end position="3733"/>
    </location>
</feature>
<evidence type="ECO:0000313" key="30">
    <source>
        <dbReference type="RefSeq" id="XP_030745027.1"/>
    </source>
</evidence>
<feature type="disulfide bond" evidence="19">
    <location>
        <begin position="411"/>
        <end position="423"/>
    </location>
</feature>
<feature type="disulfide bond" evidence="19">
    <location>
        <begin position="3273"/>
        <end position="3288"/>
    </location>
</feature>
<dbReference type="PROSITE" id="PS50026">
    <property type="entry name" value="EGF_3"/>
    <property type="match status" value="4"/>
</dbReference>
<dbReference type="GO" id="GO:0048513">
    <property type="term" value="P:animal organ development"/>
    <property type="evidence" value="ECO:0007669"/>
    <property type="project" value="UniProtKB-ARBA"/>
</dbReference>
<feature type="disulfide bond" evidence="18">
    <location>
        <begin position="4178"/>
        <end position="4205"/>
    </location>
</feature>
<evidence type="ECO:0000259" key="23">
    <source>
        <dbReference type="PROSITE" id="PS50026"/>
    </source>
</evidence>
<feature type="disulfide bond" evidence="19">
    <location>
        <begin position="755"/>
        <end position="767"/>
    </location>
</feature>
<dbReference type="PRINTS" id="PR00261">
    <property type="entry name" value="LDLRECEPTOR"/>
</dbReference>
<feature type="domain" description="Ig-like" evidence="25">
    <location>
        <begin position="2874"/>
        <end position="2963"/>
    </location>
</feature>
<feature type="domain" description="Laminin EGF-like" evidence="24">
    <location>
        <begin position="1569"/>
        <end position="1625"/>
    </location>
</feature>
<evidence type="ECO:0000256" key="14">
    <source>
        <dbReference type="ARBA" id="ARBA00023157"/>
    </source>
</evidence>
<dbReference type="SMART" id="SM00408">
    <property type="entry name" value="IGc2"/>
    <property type="match status" value="13"/>
</dbReference>
<dbReference type="Pfam" id="PF00008">
    <property type="entry name" value="EGF"/>
    <property type="match status" value="3"/>
</dbReference>
<dbReference type="Pfam" id="PF13895">
    <property type="entry name" value="Ig_2"/>
    <property type="match status" value="2"/>
</dbReference>
<feature type="disulfide bond" evidence="19">
    <location>
        <begin position="679"/>
        <end position="697"/>
    </location>
</feature>
<feature type="disulfide bond" evidence="17">
    <location>
        <begin position="3686"/>
        <end position="3695"/>
    </location>
</feature>
<dbReference type="PROSITE" id="PS01186">
    <property type="entry name" value="EGF_2"/>
    <property type="match status" value="4"/>
</dbReference>
<name>A0A6J2X1L6_SITOR</name>
<evidence type="ECO:0000313" key="27">
    <source>
        <dbReference type="Proteomes" id="UP000504635"/>
    </source>
</evidence>